<proteinExistence type="predicted"/>
<keyword evidence="2" id="KW-1185">Reference proteome</keyword>
<protein>
    <recommendedName>
        <fullName evidence="3">PAS domain-containing protein</fullName>
    </recommendedName>
</protein>
<accession>A0A1Y2L5Z8</accession>
<comment type="caution">
    <text evidence="1">The sequence shown here is derived from an EMBL/GenBank/DDBJ whole genome shotgun (WGS) entry which is preliminary data.</text>
</comment>
<dbReference type="OrthoDB" id="7353449at2"/>
<dbReference type="InterPro" id="IPR009922">
    <property type="entry name" value="DUF1457"/>
</dbReference>
<organism evidence="1 2">
    <name type="scientific">Thalassospira alkalitolerans</name>
    <dbReference type="NCBI Taxonomy" id="1293890"/>
    <lineage>
        <taxon>Bacteria</taxon>
        <taxon>Pseudomonadati</taxon>
        <taxon>Pseudomonadota</taxon>
        <taxon>Alphaproteobacteria</taxon>
        <taxon>Rhodospirillales</taxon>
        <taxon>Thalassospiraceae</taxon>
        <taxon>Thalassospira</taxon>
    </lineage>
</organism>
<dbReference type="Proteomes" id="UP000193396">
    <property type="component" value="Unassembled WGS sequence"/>
</dbReference>
<gene>
    <name evidence="1" type="ORF">TALK_20705</name>
</gene>
<reference evidence="1 2" key="1">
    <citation type="submission" date="2014-03" db="EMBL/GenBank/DDBJ databases">
        <title>The draft genome sequence of Thalassospira alkalitolerans JCM 18968.</title>
        <authorList>
            <person name="Lai Q."/>
            <person name="Shao Z."/>
        </authorList>
    </citation>
    <scope>NUCLEOTIDE SEQUENCE [LARGE SCALE GENOMIC DNA]</scope>
    <source>
        <strain evidence="1 2">JCM 18968</strain>
    </source>
</reference>
<evidence type="ECO:0008006" key="3">
    <source>
        <dbReference type="Google" id="ProtNLM"/>
    </source>
</evidence>
<evidence type="ECO:0000313" key="1">
    <source>
        <dbReference type="EMBL" id="OSQ43364.1"/>
    </source>
</evidence>
<dbReference type="AlphaFoldDB" id="A0A1Y2L5Z8"/>
<dbReference type="RefSeq" id="WP_085621072.1">
    <property type="nucleotide sequence ID" value="NZ_JFKB01000025.1"/>
</dbReference>
<evidence type="ECO:0000313" key="2">
    <source>
        <dbReference type="Proteomes" id="UP000193396"/>
    </source>
</evidence>
<name>A0A1Y2L5Z8_9PROT</name>
<dbReference type="EMBL" id="JFKB01000025">
    <property type="protein sequence ID" value="OSQ43364.1"/>
    <property type="molecule type" value="Genomic_DNA"/>
</dbReference>
<sequence length="160" mass="18539">MEMLLDKLPDNAPQAACDLLDFWHRSRQEDGLPSRTEFSPTHLGPWLDDISIYEYVPSKNDFQIVIDGENIVKMMGEDWRGGYAREIDFRSDTSIHSALSVVRETEQPQIHLIHIFRKDWSRGVRLLMPVLRPCVGKKDVLQVFMAVFPIEFAADTDPFY</sequence>
<dbReference type="STRING" id="1293890.TALK_20705"/>
<dbReference type="Pfam" id="PF07310">
    <property type="entry name" value="PAS_5"/>
    <property type="match status" value="1"/>
</dbReference>